<dbReference type="InterPro" id="IPR001444">
    <property type="entry name" value="Flag_bb_rod_N"/>
</dbReference>
<comment type="caution">
    <text evidence="9">The sequence shown here is derived from an EMBL/GenBank/DDBJ whole genome shotgun (WGS) entry which is preliminary data.</text>
</comment>
<evidence type="ECO:0000256" key="1">
    <source>
        <dbReference type="ARBA" id="ARBA00004117"/>
    </source>
</evidence>
<evidence type="ECO:0000256" key="4">
    <source>
        <dbReference type="ARBA" id="ARBA00023143"/>
    </source>
</evidence>
<dbReference type="Pfam" id="PF06429">
    <property type="entry name" value="Flg_bbr_C"/>
    <property type="match status" value="1"/>
</dbReference>
<proteinExistence type="inferred from homology"/>
<dbReference type="NCBIfam" id="TIGR01395">
    <property type="entry name" value="FlgC"/>
    <property type="match status" value="1"/>
</dbReference>
<feature type="domain" description="Flagellar basal body rod protein N-terminal" evidence="7">
    <location>
        <begin position="9"/>
        <end position="31"/>
    </location>
</feature>
<protein>
    <recommendedName>
        <fullName evidence="3 6">Flagellar basal-body rod protein FlgC</fullName>
    </recommendedName>
</protein>
<evidence type="ECO:0000256" key="5">
    <source>
        <dbReference type="ARBA" id="ARBA00025933"/>
    </source>
</evidence>
<gene>
    <name evidence="9" type="ORF">EC847_11547</name>
</gene>
<dbReference type="AlphaFoldDB" id="A0A4R6E8K0"/>
<name>A0A4R6E8K0_SCAGO</name>
<sequence length="143" mass="15716">MSFADIYQISGSAMTAQTVRLNTVASNLANAESPATTEDAVYKARSPVFAAVYNNSLIDHHRHDIDGASVRVQDVLQSGGALRRYEPHHPLADKDGYVFYPDVNVVEQTADMMSATRDFETNVDVLNNVKSMQQSLLKLGENV</sequence>
<dbReference type="PANTHER" id="PTHR30435">
    <property type="entry name" value="FLAGELLAR PROTEIN"/>
    <property type="match status" value="1"/>
</dbReference>
<evidence type="ECO:0000256" key="6">
    <source>
        <dbReference type="RuleBase" id="RU362062"/>
    </source>
</evidence>
<dbReference type="PROSITE" id="PS00588">
    <property type="entry name" value="FLAGELLA_BB_ROD"/>
    <property type="match status" value="1"/>
</dbReference>
<dbReference type="RefSeq" id="WP_125355394.1">
    <property type="nucleotide sequence ID" value="NZ_CACSIW010000001.1"/>
</dbReference>
<comment type="similarity">
    <text evidence="2">Belongs to the flagella basal body rod proteins family.</text>
</comment>
<dbReference type="OrthoDB" id="9794148at2"/>
<dbReference type="GO" id="GO:0030694">
    <property type="term" value="C:bacterial-type flagellum basal body, rod"/>
    <property type="evidence" value="ECO:0007669"/>
    <property type="project" value="UniProtKB-UniRule"/>
</dbReference>
<dbReference type="Pfam" id="PF00460">
    <property type="entry name" value="Flg_bb_rod"/>
    <property type="match status" value="1"/>
</dbReference>
<dbReference type="EMBL" id="SNVX01000015">
    <property type="protein sequence ID" value="TDN53619.1"/>
    <property type="molecule type" value="Genomic_DNA"/>
</dbReference>
<comment type="subunit">
    <text evidence="5 6">The basal body constitutes a major portion of the flagellar organelle and consists of four rings (L,P,S, and M) mounted on a central rod. The rod consists of about 26 subunits of FlgG in the distal portion, and FlgB, FlgC and FlgF are thought to build up the proximal portion of the rod with about 6 subunits each.</text>
</comment>
<dbReference type="PANTHER" id="PTHR30435:SF29">
    <property type="entry name" value="FLAGELLAR BASAL-BODY ROD PROTEIN FLGC"/>
    <property type="match status" value="1"/>
</dbReference>
<evidence type="ECO:0000313" key="9">
    <source>
        <dbReference type="EMBL" id="TDN53619.1"/>
    </source>
</evidence>
<dbReference type="Proteomes" id="UP000295530">
    <property type="component" value="Unassembled WGS sequence"/>
</dbReference>
<evidence type="ECO:0000313" key="10">
    <source>
        <dbReference type="Proteomes" id="UP000295530"/>
    </source>
</evidence>
<dbReference type="InterPro" id="IPR006299">
    <property type="entry name" value="FlgC"/>
</dbReference>
<evidence type="ECO:0000259" key="7">
    <source>
        <dbReference type="Pfam" id="PF00460"/>
    </source>
</evidence>
<evidence type="ECO:0000256" key="3">
    <source>
        <dbReference type="ARBA" id="ARBA00017941"/>
    </source>
</evidence>
<dbReference type="GO" id="GO:0071978">
    <property type="term" value="P:bacterial-type flagellum-dependent swarming motility"/>
    <property type="evidence" value="ECO:0007669"/>
    <property type="project" value="TreeGrafter"/>
</dbReference>
<accession>A0A4R6E8K0</accession>
<keyword evidence="9" id="KW-0282">Flagellum</keyword>
<reference evidence="9 10" key="1">
    <citation type="submission" date="2019-03" db="EMBL/GenBank/DDBJ databases">
        <title>Genomic analyses of the natural microbiome of Caenorhabditis elegans.</title>
        <authorList>
            <person name="Samuel B."/>
        </authorList>
    </citation>
    <scope>NUCLEOTIDE SEQUENCE [LARGE SCALE GENOMIC DNA]</scope>
    <source>
        <strain evidence="9 10">BIGb0156</strain>
    </source>
</reference>
<keyword evidence="9" id="KW-0966">Cell projection</keyword>
<organism evidence="9 10">
    <name type="scientific">Scandinavium goeteborgense</name>
    <dbReference type="NCBI Taxonomy" id="1851514"/>
    <lineage>
        <taxon>Bacteria</taxon>
        <taxon>Pseudomonadati</taxon>
        <taxon>Pseudomonadota</taxon>
        <taxon>Gammaproteobacteria</taxon>
        <taxon>Enterobacterales</taxon>
        <taxon>Enterobacteriaceae</taxon>
        <taxon>Scandinavium</taxon>
    </lineage>
</organism>
<keyword evidence="10" id="KW-1185">Reference proteome</keyword>
<feature type="domain" description="Flagellar basal-body/hook protein C-terminal" evidence="8">
    <location>
        <begin position="96"/>
        <end position="139"/>
    </location>
</feature>
<evidence type="ECO:0000259" key="8">
    <source>
        <dbReference type="Pfam" id="PF06429"/>
    </source>
</evidence>
<keyword evidence="9" id="KW-0969">Cilium</keyword>
<dbReference type="InterPro" id="IPR010930">
    <property type="entry name" value="Flg_bb/hook_C_dom"/>
</dbReference>
<evidence type="ECO:0000256" key="2">
    <source>
        <dbReference type="ARBA" id="ARBA00009677"/>
    </source>
</evidence>
<dbReference type="InterPro" id="IPR019776">
    <property type="entry name" value="Flagellar_basal_body_rod_CS"/>
</dbReference>
<comment type="subcellular location">
    <subcellularLocation>
        <location evidence="1 6">Bacterial flagellum basal body</location>
    </subcellularLocation>
</comment>
<keyword evidence="4 6" id="KW-0975">Bacterial flagellum</keyword>